<dbReference type="PATRIC" id="fig|171383.3.peg.2408"/>
<organism evidence="1 2">
    <name type="scientific">Vibrio hepatarius</name>
    <dbReference type="NCBI Taxonomy" id="171383"/>
    <lineage>
        <taxon>Bacteria</taxon>
        <taxon>Pseudomonadati</taxon>
        <taxon>Pseudomonadota</taxon>
        <taxon>Gammaproteobacteria</taxon>
        <taxon>Vibrionales</taxon>
        <taxon>Vibrionaceae</taxon>
        <taxon>Vibrio</taxon>
        <taxon>Vibrio oreintalis group</taxon>
    </lineage>
</organism>
<reference evidence="2" key="1">
    <citation type="submission" date="2015-08" db="EMBL/GenBank/DDBJ databases">
        <title>Vibrio galatheae sp. nov., a novel member of the Vibrionaceae family isolated from the Solomon Islands.</title>
        <authorList>
            <person name="Giubergia S."/>
            <person name="Machado H."/>
            <person name="Mateiu R.V."/>
            <person name="Gram L."/>
        </authorList>
    </citation>
    <scope>NUCLEOTIDE SEQUENCE [LARGE SCALE GENOMIC DNA]</scope>
    <source>
        <strain evidence="2">DSM 19134</strain>
    </source>
</reference>
<dbReference type="Pfam" id="PF13238">
    <property type="entry name" value="AAA_18"/>
    <property type="match status" value="1"/>
</dbReference>
<keyword evidence="1" id="KW-0808">Transferase</keyword>
<dbReference type="PANTHER" id="PTHR37816:SF1">
    <property type="entry name" value="TOXIN"/>
    <property type="match status" value="1"/>
</dbReference>
<dbReference type="Proteomes" id="UP000037530">
    <property type="component" value="Unassembled WGS sequence"/>
</dbReference>
<dbReference type="STRING" id="171383.AKJ31_11785"/>
<name>A0A0M0HZR2_9VIBR</name>
<comment type="caution">
    <text evidence="1">The sequence shown here is derived from an EMBL/GenBank/DDBJ whole genome shotgun (WGS) entry which is preliminary data.</text>
</comment>
<dbReference type="AlphaFoldDB" id="A0A0M0HZR2"/>
<dbReference type="Gene3D" id="3.40.50.300">
    <property type="entry name" value="P-loop containing nucleotide triphosphate hydrolases"/>
    <property type="match status" value="1"/>
</dbReference>
<dbReference type="GO" id="GO:0016301">
    <property type="term" value="F:kinase activity"/>
    <property type="evidence" value="ECO:0007669"/>
    <property type="project" value="UniProtKB-KW"/>
</dbReference>
<dbReference type="SUPFAM" id="SSF52540">
    <property type="entry name" value="P-loop containing nucleoside triphosphate hydrolases"/>
    <property type="match status" value="1"/>
</dbReference>
<accession>A0A0M0HZR2</accession>
<dbReference type="RefSeq" id="WP_053409299.1">
    <property type="nucleotide sequence ID" value="NZ_DAIPHI010000004.1"/>
</dbReference>
<dbReference type="OrthoDB" id="5296079at2"/>
<keyword evidence="1" id="KW-0418">Kinase</keyword>
<evidence type="ECO:0000313" key="2">
    <source>
        <dbReference type="Proteomes" id="UP000037530"/>
    </source>
</evidence>
<proteinExistence type="predicted"/>
<evidence type="ECO:0000313" key="1">
    <source>
        <dbReference type="EMBL" id="KOO07560.1"/>
    </source>
</evidence>
<dbReference type="InterPro" id="IPR052922">
    <property type="entry name" value="Cytidylate_Kinase-2"/>
</dbReference>
<protein>
    <submittedName>
        <fullName evidence="1">Adenylate kinase</fullName>
    </submittedName>
</protein>
<gene>
    <name evidence="1" type="ORF">AKJ31_11785</name>
</gene>
<keyword evidence="2" id="KW-1185">Reference proteome</keyword>
<sequence length="185" mass="22109">MRRINVVGTSGSGKSTFSRQLAQALNYPHIEMDRLYWKKDWQGTNDEEFVQKLSEALSVEHWVLDGNYNRTRSVKWQDVDTIVWIDYSFQRTLYQALSRAFQRCVSGKELWPNTNNVETFSRSLFSRDSILLWTLKTYHSNRQRYIEDMENEEYQHIRFIRLCSPHMAQEFLQQISESQEVKKPA</sequence>
<dbReference type="EMBL" id="LHPI01000009">
    <property type="protein sequence ID" value="KOO07560.1"/>
    <property type="molecule type" value="Genomic_DNA"/>
</dbReference>
<dbReference type="PANTHER" id="PTHR37816">
    <property type="entry name" value="YALI0E33011P"/>
    <property type="match status" value="1"/>
</dbReference>
<dbReference type="InterPro" id="IPR027417">
    <property type="entry name" value="P-loop_NTPase"/>
</dbReference>